<dbReference type="PANTHER" id="PTHR12558:SF13">
    <property type="entry name" value="CELL DIVISION CYCLE PROTEIN 27 HOMOLOG"/>
    <property type="match status" value="1"/>
</dbReference>
<dbReference type="GO" id="GO:0019867">
    <property type="term" value="C:outer membrane"/>
    <property type="evidence" value="ECO:0007669"/>
    <property type="project" value="InterPro"/>
</dbReference>
<evidence type="ECO:0000256" key="3">
    <source>
        <dbReference type="ARBA" id="ARBA00022729"/>
    </source>
</evidence>
<name>A0A246HMX2_STEMA</name>
<dbReference type="Pfam" id="PF14559">
    <property type="entry name" value="TPR_19"/>
    <property type="match status" value="2"/>
</dbReference>
<feature type="signal peptide" evidence="9">
    <location>
        <begin position="1"/>
        <end position="27"/>
    </location>
</feature>
<evidence type="ECO:0000256" key="5">
    <source>
        <dbReference type="ARBA" id="ARBA00022803"/>
    </source>
</evidence>
<dbReference type="PANTHER" id="PTHR12558">
    <property type="entry name" value="CELL DIVISION CYCLE 16,23,27"/>
    <property type="match status" value="1"/>
</dbReference>
<keyword evidence="5 7" id="KW-0802">TPR repeat</keyword>
<dbReference type="EMBL" id="NIVS01000022">
    <property type="protein sequence ID" value="OWQ52979.1"/>
    <property type="molecule type" value="Genomic_DNA"/>
</dbReference>
<evidence type="ECO:0000256" key="4">
    <source>
        <dbReference type="ARBA" id="ARBA00022737"/>
    </source>
</evidence>
<proteinExistence type="predicted"/>
<dbReference type="GO" id="GO:0006011">
    <property type="term" value="P:UDP-alpha-D-glucose metabolic process"/>
    <property type="evidence" value="ECO:0007669"/>
    <property type="project" value="InterPro"/>
</dbReference>
<dbReference type="GO" id="GO:0030244">
    <property type="term" value="P:cellulose biosynthetic process"/>
    <property type="evidence" value="ECO:0007669"/>
    <property type="project" value="UniProtKB-KW"/>
</dbReference>
<evidence type="ECO:0000256" key="1">
    <source>
        <dbReference type="ARBA" id="ARBA00003476"/>
    </source>
</evidence>
<comment type="function">
    <text evidence="1">Required for maximal bacterial cellulose synthesis.</text>
</comment>
<comment type="pathway">
    <text evidence="2">Glycan metabolism; bacterial cellulose biosynthesis.</text>
</comment>
<dbReference type="Gene3D" id="1.25.40.10">
    <property type="entry name" value="Tetratricopeptide repeat domain"/>
    <property type="match status" value="4"/>
</dbReference>
<dbReference type="OrthoDB" id="174989at2"/>
<feature type="domain" description="Cellulose synthase operon C C-terminal" evidence="10">
    <location>
        <begin position="1163"/>
        <end position="1475"/>
    </location>
</feature>
<comment type="caution">
    <text evidence="11">The sequence shown here is derived from an EMBL/GenBank/DDBJ whole genome shotgun (WGS) entry which is preliminary data.</text>
</comment>
<dbReference type="SUPFAM" id="SSF81901">
    <property type="entry name" value="HCP-like"/>
    <property type="match status" value="1"/>
</dbReference>
<dbReference type="InterPro" id="IPR003921">
    <property type="entry name" value="Cell_synth_C"/>
</dbReference>
<sequence length="1497" mass="158451">MEFAMFRKTLTPLCLVGLCVLTVPAFAQNASSTQQLVSQGNYWQDQGREDLAADAWRKLLATDPNQADALLGLGLIDLNQGRRAEAQKRLQQLQARHPSSAQTTRLRMALGGGGGGNQLQTARRAAAAGRYVEAVRAYDEAFGAGGPPNDLALEYYQVLAGTPEGWTRARDGLRRIATGNNNPAKLALAQVLTYREPTRREGIAQLRTLSQANDTAGPARAAWRQALLWLNATTADAPLYQAFLEVVPNDREVAAKQAQLREQAIANRPVPQDPNQRLLGEGFRALDGNNLAQAEARFAQVLRARPRDAEALGGLGSVRLRQERFGEANELLRPAAAINGKWRSAADAARYWLTLQEVRRQPGADAITRVQQVIALQPKEPAGYVALADLQSGSDPAAAERSYRKALELDAGNAGALQGLVGLLGRLGRADEAAALFDRLTPAQQESAGGQSVLRANLARARAQQALAEGSIEMAQIELEDALLVQPRDPWLRLELARLYKRAGRPDQANGVIEGLRALDDSSATSLYAQALFAQENSDWPRAYALLERIPAASRDSEMTALHDTAWVQVQAAQARSLMQRQRSGEAQLLLARAEAALGDRVKNPAIVAALAGAYADIGSQQRALVLAQRLIEGGSPSVDNRLEYASVLLRAGRDGEVAAILRQLADVPLSASQQTRLNDLRSGYVLRQVDALRELGNLEGAYAVLAPALAERPQDPRNIAALARLYAAAGDNGQALALYQQQLQLAPGDLDAMVAAAGSAAAMRDMDLAEQYLERALKQAPESPDVLAAAGRVYRAAGKNRRAESYFRASLAAAAKGSGQLDNGYPQASTAMLASGGSFNPFAGLNRGGGTRTAALRDGGLPLPTAAARLAAEPLPMDAAPSMGMSTGLAGVTPMIDADGLPEPVMATAAASGGVALPLPVPGSRQVPSQASVPRASRNTALGPLPPATTGNGVLDELRALKAENSSSLAVGAAYRTRAGEAGMGQLDDLQVPLEGQFAVGDGKLKVAITPTVLDAGRPDPEYTSASRFGGGPQAALAGALAADRTPVDDLVGSSLYQTLLTRGESNATRNLIYDRALDNGRYQELFNQTDGSLTQAERAAAARALLFADPLPSYILSRDLANTPISDIATQVLGNAGLVRGLSAAEQAQLKTLAQGGGGSQTPQAFQDTLYAMVANAAGARRMSSQDASGAGVSVGYERGGFRADVGSTPLGFDDTQIVGGIGYRGQIGDALTWSGEASRRAVTDSLLSFAGVEDARSGLRWGGVTASGAKLAATVDNGQLGGYASLSWHRLEGENVADNDRQEVGVGVYVHALETDNQSLTAGLNLTAMQYDRNLSGFTFGHGGYFSPQRYVDVGFPVHWNGRTSSGRVAWQLDTSVGVQHFKEDAAPYFPTDPAMQQAAYEAASMAALLGLTTEYVEPVYTGQTKTGVSYNLSAAAEWQLSSQLFLGGRMEFNNARDYRQFGTSLYLRFLLDRLGAGLGKQPQPLRSPYASGE</sequence>
<keyword evidence="3 9" id="KW-0732">Signal</keyword>
<dbReference type="InterPro" id="IPR008410">
    <property type="entry name" value="BCSC_C"/>
</dbReference>
<feature type="chain" id="PRO_5012580209" evidence="9">
    <location>
        <begin position="28"/>
        <end position="1497"/>
    </location>
</feature>
<dbReference type="SUPFAM" id="SSF48452">
    <property type="entry name" value="TPR-like"/>
    <property type="match status" value="3"/>
</dbReference>
<keyword evidence="4" id="KW-0677">Repeat</keyword>
<organism evidence="11 12">
    <name type="scientific">Stenotrophomonas maltophilia</name>
    <name type="common">Pseudomonas maltophilia</name>
    <name type="synonym">Xanthomonas maltophilia</name>
    <dbReference type="NCBI Taxonomy" id="40324"/>
    <lineage>
        <taxon>Bacteria</taxon>
        <taxon>Pseudomonadati</taxon>
        <taxon>Pseudomonadota</taxon>
        <taxon>Gammaproteobacteria</taxon>
        <taxon>Lysobacterales</taxon>
        <taxon>Lysobacteraceae</taxon>
        <taxon>Stenotrophomonas</taxon>
        <taxon>Stenotrophomonas maltophilia group</taxon>
    </lineage>
</organism>
<dbReference type="PROSITE" id="PS50005">
    <property type="entry name" value="TPR"/>
    <property type="match status" value="1"/>
</dbReference>
<evidence type="ECO:0000256" key="2">
    <source>
        <dbReference type="ARBA" id="ARBA00005186"/>
    </source>
</evidence>
<accession>A0A246HMX2</accession>
<feature type="compositionally biased region" description="Polar residues" evidence="8">
    <location>
        <begin position="927"/>
        <end position="941"/>
    </location>
</feature>
<evidence type="ECO:0000313" key="11">
    <source>
        <dbReference type="EMBL" id="OWQ52979.1"/>
    </source>
</evidence>
<dbReference type="PRINTS" id="PR01441">
    <property type="entry name" value="CELLSNTHASEC"/>
</dbReference>
<dbReference type="Pfam" id="PF05420">
    <property type="entry name" value="BCSC_C"/>
    <property type="match status" value="1"/>
</dbReference>
<feature type="repeat" description="TPR" evidence="7">
    <location>
        <begin position="717"/>
        <end position="750"/>
    </location>
</feature>
<evidence type="ECO:0000256" key="9">
    <source>
        <dbReference type="SAM" id="SignalP"/>
    </source>
</evidence>
<keyword evidence="6" id="KW-0135">Cellulose biosynthesis</keyword>
<dbReference type="UniPathway" id="UPA00694"/>
<reference evidence="11 12" key="1">
    <citation type="submission" date="2017-06" db="EMBL/GenBank/DDBJ databases">
        <authorList>
            <person name="Kim H.J."/>
            <person name="Triplett B.A."/>
        </authorList>
    </citation>
    <scope>NUCLEOTIDE SEQUENCE [LARGE SCALE GENOMIC DNA]</scope>
    <source>
        <strain evidence="11 12">13146</strain>
    </source>
</reference>
<evidence type="ECO:0000259" key="10">
    <source>
        <dbReference type="Pfam" id="PF05420"/>
    </source>
</evidence>
<evidence type="ECO:0000256" key="7">
    <source>
        <dbReference type="PROSITE-ProRule" id="PRU00339"/>
    </source>
</evidence>
<protein>
    <submittedName>
        <fullName evidence="11">Cellulose synthase</fullName>
    </submittedName>
</protein>
<dbReference type="Proteomes" id="UP000198157">
    <property type="component" value="Unassembled WGS sequence"/>
</dbReference>
<dbReference type="SMART" id="SM00028">
    <property type="entry name" value="TPR"/>
    <property type="match status" value="7"/>
</dbReference>
<dbReference type="InterPro" id="IPR011990">
    <property type="entry name" value="TPR-like_helical_dom_sf"/>
</dbReference>
<gene>
    <name evidence="11" type="ORF">CEE60_11200</name>
</gene>
<feature type="region of interest" description="Disordered" evidence="8">
    <location>
        <begin position="923"/>
        <end position="950"/>
    </location>
</feature>
<evidence type="ECO:0000313" key="12">
    <source>
        <dbReference type="Proteomes" id="UP000198157"/>
    </source>
</evidence>
<evidence type="ECO:0000256" key="6">
    <source>
        <dbReference type="ARBA" id="ARBA00022916"/>
    </source>
</evidence>
<dbReference type="InterPro" id="IPR019734">
    <property type="entry name" value="TPR_rpt"/>
</dbReference>
<evidence type="ECO:0000256" key="8">
    <source>
        <dbReference type="SAM" id="MobiDB-lite"/>
    </source>
</evidence>